<feature type="transmembrane region" description="Helical" evidence="2">
    <location>
        <begin position="150"/>
        <end position="171"/>
    </location>
</feature>
<accession>A0AAD4R6L6</accession>
<organism evidence="3 4">
    <name type="scientific">Ditylenchus destructor</name>
    <dbReference type="NCBI Taxonomy" id="166010"/>
    <lineage>
        <taxon>Eukaryota</taxon>
        <taxon>Metazoa</taxon>
        <taxon>Ecdysozoa</taxon>
        <taxon>Nematoda</taxon>
        <taxon>Chromadorea</taxon>
        <taxon>Rhabditida</taxon>
        <taxon>Tylenchina</taxon>
        <taxon>Tylenchomorpha</taxon>
        <taxon>Sphaerularioidea</taxon>
        <taxon>Anguinidae</taxon>
        <taxon>Anguininae</taxon>
        <taxon>Ditylenchus</taxon>
    </lineage>
</organism>
<sequence>MVAFGPSGTILSSRSCENDNGNPYASFHFCCATFNTKEHAQLVGVLSFSLFLCLVVISLFLFGSLSIFYITIGVVVYSFLMRALFGLPEKVNVLVYLIFEALQIGFYVAGILYILIVLMLGPSELACTGYNGPNGEVEAKSCWRVKSNDVLVSLFELLLCVMLLTSIKFYFTRVFTTYYKFLAWTEKNNLELRAQYLNGRDVRINIERDIFPSPPPLPLWPNSITRDISYGYGINNANMVFPNLPTYNQAVSTEKTKEDNSNQITTQAVNNPSTATPRETAKQFPESTDVAA</sequence>
<feature type="compositionally biased region" description="Polar residues" evidence="1">
    <location>
        <begin position="261"/>
        <end position="277"/>
    </location>
</feature>
<feature type="transmembrane region" description="Helical" evidence="2">
    <location>
        <begin position="42"/>
        <end position="61"/>
    </location>
</feature>
<keyword evidence="2" id="KW-0812">Transmembrane</keyword>
<evidence type="ECO:0000256" key="1">
    <source>
        <dbReference type="SAM" id="MobiDB-lite"/>
    </source>
</evidence>
<feature type="transmembrane region" description="Helical" evidence="2">
    <location>
        <begin position="94"/>
        <end position="116"/>
    </location>
</feature>
<reference evidence="3" key="1">
    <citation type="submission" date="2022-01" db="EMBL/GenBank/DDBJ databases">
        <title>Genome Sequence Resource for Two Populations of Ditylenchus destructor, the Migratory Endoparasitic Phytonematode.</title>
        <authorList>
            <person name="Zhang H."/>
            <person name="Lin R."/>
            <person name="Xie B."/>
        </authorList>
    </citation>
    <scope>NUCLEOTIDE SEQUENCE</scope>
    <source>
        <strain evidence="3">BazhouSP</strain>
    </source>
</reference>
<evidence type="ECO:0000313" key="4">
    <source>
        <dbReference type="Proteomes" id="UP001201812"/>
    </source>
</evidence>
<dbReference type="Proteomes" id="UP001201812">
    <property type="component" value="Unassembled WGS sequence"/>
</dbReference>
<protein>
    <submittedName>
        <fullName evidence="3">Uncharacterized protein</fullName>
    </submittedName>
</protein>
<keyword evidence="4" id="KW-1185">Reference proteome</keyword>
<feature type="transmembrane region" description="Helical" evidence="2">
    <location>
        <begin position="67"/>
        <end position="87"/>
    </location>
</feature>
<gene>
    <name evidence="3" type="ORF">DdX_09118</name>
</gene>
<keyword evidence="2" id="KW-1133">Transmembrane helix</keyword>
<keyword evidence="2" id="KW-0472">Membrane</keyword>
<evidence type="ECO:0000313" key="3">
    <source>
        <dbReference type="EMBL" id="KAI1713598.1"/>
    </source>
</evidence>
<dbReference type="EMBL" id="JAKKPZ010000015">
    <property type="protein sequence ID" value="KAI1713598.1"/>
    <property type="molecule type" value="Genomic_DNA"/>
</dbReference>
<comment type="caution">
    <text evidence="3">The sequence shown here is derived from an EMBL/GenBank/DDBJ whole genome shotgun (WGS) entry which is preliminary data.</text>
</comment>
<feature type="region of interest" description="Disordered" evidence="1">
    <location>
        <begin position="254"/>
        <end position="292"/>
    </location>
</feature>
<proteinExistence type="predicted"/>
<name>A0AAD4R6L6_9BILA</name>
<dbReference type="AlphaFoldDB" id="A0AAD4R6L6"/>
<evidence type="ECO:0000256" key="2">
    <source>
        <dbReference type="SAM" id="Phobius"/>
    </source>
</evidence>